<dbReference type="EnsemblMetazoa" id="XM_031930082">
    <property type="protein sequence ID" value="XP_031785942"/>
    <property type="gene ID" value="LOC100117088"/>
</dbReference>
<proteinExistence type="inferred from homology"/>
<dbReference type="FunCoup" id="A0A7M7QE38">
    <property type="interactions" value="418"/>
</dbReference>
<dbReference type="AlphaFoldDB" id="A0A7M7QE38"/>
<dbReference type="PANTHER" id="PTHR22100">
    <property type="entry name" value="WINGS APART-LIKE PROTEIN HOMOLOG"/>
    <property type="match status" value="1"/>
</dbReference>
<feature type="region of interest" description="Disordered" evidence="2">
    <location>
        <begin position="981"/>
        <end position="1002"/>
    </location>
</feature>
<sequence length="1088" mass="121506">MTSRGCTKSYNRKVNSNSASIQFDKLFRENTNRPSAAKSAGTVGKWGITSFTSIRSSNINGKKNSDARTNHGTKRPKLDYGNQNMHEKDPFTYGKNEEINPDINKPKKFFKSRNIATIGKSSDKLYQSVSPTLDLDLKQKSCKDSIVSIKESDNFNSIVDTSLREEGKPPIVLRICKGTARLLCSEDADSESYRISSPPPTQKINVDRKLPIQNSNMDVMATHSFQESSSLTSGSNSQDKSGIRTTRSRAKYSKIDSTSSISTSLVSSQSTGISLTLRKSATDSTSTLVSHYDIVKTECSLNTTGHPDEMLKVDRISPTSTQEIIDILSKNDSEVVHNKLLGNNSHTDTKAKDLDYNVETIDYNYVDPENIDKSSQANVNTNVANICTEAGPIIKHTLSYKAESDLINTKNTKDITSKNLDQDWFSSSDDSECASSLHNEFQIDSNCLLPDSKSQPSVASKIINKPIASKKGSIFKTRSTGTINENKRRALYKHKWCESDKELKSNNTNTNSTDSPGTSCAKLDDSNLIAFDEEFQNTSLTRIVIYPESEANLQDNSENIVTSIRCDKKVKGFYTVVKNVKKAHQIQESGEFQEFNDDVEYILDTLRENNPNGTRCLSAIRLASKCMAPAFRMHVRAHGTVAKFFKALHDATIDQSLALCTATVMFVLSQDRLAMDLDRDCLELMLSLLESDASHKNALNDCGLSHTELQKNKEKVRQLCADIQAQGHAKHLNLDNITVGQLAMETLLSLTSKRAGEWFKEELRELGGLEHIVKTITDCYRQINFSNISDIYWDEPLLDKLRKVDRCLRVLENVTHVNEGNQVYLLNYNDSILVITLANLYSLCGNEILKFPIHDNIDKSSDGAVISECLFAIIKVLINLTHRFNRQSIGGKTVGSQNGVIDNSLHVILDVPQSLPEEKQFDVIMLALILLINMIEECEDNKKLLVFSNNKGRGNGLDALISLFYKQEELARAEEQKTDAILDGKKDSEQSETASTTSKSQEEFIEETVAKLLQKAGRHMEHTLISAYVVLLLGYLIMDNETYENLVRSKLPNQNFATMVSVLQKFFNFMNLTASVSKLILVYISANI</sequence>
<feature type="compositionally biased region" description="Polar residues" evidence="2">
    <location>
        <begin position="225"/>
        <end position="245"/>
    </location>
</feature>
<protein>
    <recommendedName>
        <fullName evidence="3">WAPL domain-containing protein</fullName>
    </recommendedName>
</protein>
<dbReference type="KEGG" id="nvi:100117088"/>
<accession>A0A7M7QE38</accession>
<dbReference type="Gene3D" id="1.25.10.10">
    <property type="entry name" value="Leucine-rich Repeat Variant"/>
    <property type="match status" value="1"/>
</dbReference>
<dbReference type="GeneID" id="100117088"/>
<comment type="similarity">
    <text evidence="1">Belongs to the WAPL family.</text>
</comment>
<evidence type="ECO:0000256" key="2">
    <source>
        <dbReference type="SAM" id="MobiDB-lite"/>
    </source>
</evidence>
<dbReference type="InterPro" id="IPR022771">
    <property type="entry name" value="WAPL_C"/>
</dbReference>
<keyword evidence="5" id="KW-1185">Reference proteome</keyword>
<dbReference type="PROSITE" id="PS51271">
    <property type="entry name" value="WAPL"/>
    <property type="match status" value="1"/>
</dbReference>
<feature type="region of interest" description="Disordered" evidence="2">
    <location>
        <begin position="225"/>
        <end position="253"/>
    </location>
</feature>
<evidence type="ECO:0000256" key="1">
    <source>
        <dbReference type="ARBA" id="ARBA00006854"/>
    </source>
</evidence>
<evidence type="ECO:0000259" key="3">
    <source>
        <dbReference type="PROSITE" id="PS51271"/>
    </source>
</evidence>
<organism evidence="4 5">
    <name type="scientific">Nasonia vitripennis</name>
    <name type="common">Parasitic wasp</name>
    <dbReference type="NCBI Taxonomy" id="7425"/>
    <lineage>
        <taxon>Eukaryota</taxon>
        <taxon>Metazoa</taxon>
        <taxon>Ecdysozoa</taxon>
        <taxon>Arthropoda</taxon>
        <taxon>Hexapoda</taxon>
        <taxon>Insecta</taxon>
        <taxon>Pterygota</taxon>
        <taxon>Neoptera</taxon>
        <taxon>Endopterygota</taxon>
        <taxon>Hymenoptera</taxon>
        <taxon>Apocrita</taxon>
        <taxon>Proctotrupomorpha</taxon>
        <taxon>Chalcidoidea</taxon>
        <taxon>Pteromalidae</taxon>
        <taxon>Pteromalinae</taxon>
        <taxon>Nasonia</taxon>
    </lineage>
</organism>
<dbReference type="FunFam" id="1.25.10.10:FF:000374">
    <property type="entry name" value="Protein wings apart-like"/>
    <property type="match status" value="1"/>
</dbReference>
<dbReference type="OrthoDB" id="78088at2759"/>
<dbReference type="InterPro" id="IPR039874">
    <property type="entry name" value="WAPL"/>
</dbReference>
<dbReference type="InterPro" id="IPR012502">
    <property type="entry name" value="WAPL_dom"/>
</dbReference>
<dbReference type="InterPro" id="IPR011989">
    <property type="entry name" value="ARM-like"/>
</dbReference>
<dbReference type="RefSeq" id="XP_031785942.1">
    <property type="nucleotide sequence ID" value="XM_031930082.2"/>
</dbReference>
<dbReference type="Proteomes" id="UP000002358">
    <property type="component" value="Unassembled WGS sequence"/>
</dbReference>
<feature type="region of interest" description="Disordered" evidence="2">
    <location>
        <begin position="57"/>
        <end position="85"/>
    </location>
</feature>
<dbReference type="Pfam" id="PF07814">
    <property type="entry name" value="WAPL"/>
    <property type="match status" value="1"/>
</dbReference>
<dbReference type="CTD" id="23063"/>
<name>A0A7M7QE38_NASVI</name>
<dbReference type="InParanoid" id="A0A7M7QE38"/>
<evidence type="ECO:0000313" key="5">
    <source>
        <dbReference type="Proteomes" id="UP000002358"/>
    </source>
</evidence>
<feature type="domain" description="WAPL" evidence="3">
    <location>
        <begin position="567"/>
        <end position="1073"/>
    </location>
</feature>
<dbReference type="SMR" id="A0A7M7QE38"/>
<reference evidence="4" key="1">
    <citation type="submission" date="2021-01" db="UniProtKB">
        <authorList>
            <consortium name="EnsemblMetazoa"/>
        </authorList>
    </citation>
    <scope>IDENTIFICATION</scope>
</reference>
<evidence type="ECO:0000313" key="4">
    <source>
        <dbReference type="EnsemblMetazoa" id="XP_031785942"/>
    </source>
</evidence>
<dbReference type="PANTHER" id="PTHR22100:SF13">
    <property type="entry name" value="WINGS APART-LIKE PROTEIN HOMOLOG"/>
    <property type="match status" value="1"/>
</dbReference>